<dbReference type="InterPro" id="IPR038404">
    <property type="entry name" value="TRAP_DctP_sf"/>
</dbReference>
<sequence length="356" mass="38288">MIRPRYLPVLAAAVLPLLAVTACGGGSDDSAAASGSGECKDVTLRLSHQWPEASGEDGDFRSLVAQKFADAVEEKTDGSLKVQIYPNSSLADSTEQYDVMQQGAIDMSVFPLDYASGRVPEFSITLMPALVRSHAQAQAWKDAEIGKRVEEIMDENGSKPVVWIWNAGAVGVKGDPIVAPDDVRSGMTMRAAGTYVEQMLKDAGAGITSLPSSEIYTAMQTGVLDAAVTSTGSFASYNLQEQVDSFTSPSQNTFWFMFEPLIISNESYDKLCSEQQDAVMAVGEELQDFAYTASEEDDARVEKVFSDAGVEVVQMDDAAFGEWETLAEKQWDKFASSVDGGQELLDLAKDVDASAS</sequence>
<dbReference type="KEGG" id="nmes:H9L09_03755"/>
<dbReference type="RefSeq" id="WP_187579396.1">
    <property type="nucleotide sequence ID" value="NZ_CP060713.1"/>
</dbReference>
<dbReference type="PANTHER" id="PTHR33376:SF7">
    <property type="entry name" value="C4-DICARBOXYLATE-BINDING PROTEIN DCTB"/>
    <property type="match status" value="1"/>
</dbReference>
<comment type="similarity">
    <text evidence="1">Belongs to the bacterial solute-binding protein 7 family.</text>
</comment>
<dbReference type="NCBIfam" id="NF037995">
    <property type="entry name" value="TRAP_S1"/>
    <property type="match status" value="1"/>
</dbReference>
<evidence type="ECO:0000313" key="5">
    <source>
        <dbReference type="EMBL" id="QNN53554.1"/>
    </source>
</evidence>
<evidence type="ECO:0000256" key="2">
    <source>
        <dbReference type="ARBA" id="ARBA00022448"/>
    </source>
</evidence>
<keyword evidence="6" id="KW-1185">Reference proteome</keyword>
<dbReference type="GO" id="GO:0015740">
    <property type="term" value="P:C4-dicarboxylate transport"/>
    <property type="evidence" value="ECO:0007669"/>
    <property type="project" value="TreeGrafter"/>
</dbReference>
<gene>
    <name evidence="5" type="primary">dctP</name>
    <name evidence="5" type="ORF">H9L09_03755</name>
</gene>
<dbReference type="PROSITE" id="PS51257">
    <property type="entry name" value="PROKAR_LIPOPROTEIN"/>
    <property type="match status" value="1"/>
</dbReference>
<dbReference type="AlphaFoldDB" id="A0A7G9RD79"/>
<evidence type="ECO:0000256" key="3">
    <source>
        <dbReference type="ARBA" id="ARBA00022729"/>
    </source>
</evidence>
<evidence type="ECO:0000256" key="1">
    <source>
        <dbReference type="ARBA" id="ARBA00009023"/>
    </source>
</evidence>
<dbReference type="InterPro" id="IPR018389">
    <property type="entry name" value="DctP_fam"/>
</dbReference>
<keyword evidence="3 4" id="KW-0732">Signal</keyword>
<name>A0A7G9RD79_9ACTN</name>
<dbReference type="EMBL" id="CP060713">
    <property type="protein sequence ID" value="QNN53554.1"/>
    <property type="molecule type" value="Genomic_DNA"/>
</dbReference>
<evidence type="ECO:0000256" key="4">
    <source>
        <dbReference type="SAM" id="SignalP"/>
    </source>
</evidence>
<accession>A0A7G9RD79</accession>
<reference evidence="5 6" key="1">
    <citation type="submission" date="2020-08" db="EMBL/GenBank/DDBJ databases">
        <title>Genome sequence of Nocardioides mesophilus KACC 16243T.</title>
        <authorList>
            <person name="Hyun D.-W."/>
            <person name="Bae J.-W."/>
        </authorList>
    </citation>
    <scope>NUCLEOTIDE SEQUENCE [LARGE SCALE GENOMIC DNA]</scope>
    <source>
        <strain evidence="5 6">KACC 16243</strain>
    </source>
</reference>
<dbReference type="Pfam" id="PF03480">
    <property type="entry name" value="DctP"/>
    <property type="match status" value="1"/>
</dbReference>
<dbReference type="GO" id="GO:0055085">
    <property type="term" value="P:transmembrane transport"/>
    <property type="evidence" value="ECO:0007669"/>
    <property type="project" value="InterPro"/>
</dbReference>
<organism evidence="5 6">
    <name type="scientific">Nocardioides mesophilus</name>
    <dbReference type="NCBI Taxonomy" id="433659"/>
    <lineage>
        <taxon>Bacteria</taxon>
        <taxon>Bacillati</taxon>
        <taxon>Actinomycetota</taxon>
        <taxon>Actinomycetes</taxon>
        <taxon>Propionibacteriales</taxon>
        <taxon>Nocardioidaceae</taxon>
        <taxon>Nocardioides</taxon>
    </lineage>
</organism>
<keyword evidence="2" id="KW-0813">Transport</keyword>
<protein>
    <submittedName>
        <fullName evidence="5">TRAP transporter substrate-binding protein DctP</fullName>
    </submittedName>
</protein>
<feature type="signal peptide" evidence="4">
    <location>
        <begin position="1"/>
        <end position="22"/>
    </location>
</feature>
<evidence type="ECO:0000313" key="6">
    <source>
        <dbReference type="Proteomes" id="UP000515947"/>
    </source>
</evidence>
<proteinExistence type="inferred from homology"/>
<dbReference type="Proteomes" id="UP000515947">
    <property type="component" value="Chromosome"/>
</dbReference>
<feature type="chain" id="PRO_5039078343" evidence="4">
    <location>
        <begin position="23"/>
        <end position="356"/>
    </location>
</feature>
<dbReference type="Gene3D" id="3.40.190.170">
    <property type="entry name" value="Bacterial extracellular solute-binding protein, family 7"/>
    <property type="match status" value="1"/>
</dbReference>
<dbReference type="PANTHER" id="PTHR33376">
    <property type="match status" value="1"/>
</dbReference>